<dbReference type="CDD" id="cd03247">
    <property type="entry name" value="ABCC_cytochrome_bd"/>
    <property type="match status" value="1"/>
</dbReference>
<accession>A0A192GZY8</accession>
<dbReference type="InterPro" id="IPR003593">
    <property type="entry name" value="AAA+_ATPase"/>
</dbReference>
<dbReference type="Proteomes" id="UP000078582">
    <property type="component" value="Chromosome"/>
</dbReference>
<evidence type="ECO:0000256" key="6">
    <source>
        <dbReference type="ARBA" id="ARBA00023136"/>
    </source>
</evidence>
<dbReference type="InterPro" id="IPR039421">
    <property type="entry name" value="Type_1_exporter"/>
</dbReference>
<dbReference type="PROSITE" id="PS50893">
    <property type="entry name" value="ABC_TRANSPORTER_2"/>
    <property type="match status" value="1"/>
</dbReference>
<gene>
    <name evidence="7" type="ORF">AYR53_00020</name>
</gene>
<dbReference type="InterPro" id="IPR027417">
    <property type="entry name" value="P-loop_NTPase"/>
</dbReference>
<name>A0A192GZY8_9LACO</name>
<reference evidence="7 8" key="1">
    <citation type="submission" date="2016-03" db="EMBL/GenBank/DDBJ databases">
        <title>Pediococcus and Lactobacillus from brewery environment - whole genome sequencing and assembly.</title>
        <authorList>
            <person name="Behr J."/>
            <person name="Geissler A.J."/>
            <person name="Vogel R.F."/>
        </authorList>
    </citation>
    <scope>NUCLEOTIDE SEQUENCE [LARGE SCALE GENOMIC DNA]</scope>
    <source>
        <strain evidence="7 8">TMW 1.1989</strain>
    </source>
</reference>
<evidence type="ECO:0000256" key="1">
    <source>
        <dbReference type="ARBA" id="ARBA00004651"/>
    </source>
</evidence>
<keyword evidence="2" id="KW-0812">Transmembrane</keyword>
<keyword evidence="5" id="KW-1133">Transmembrane helix</keyword>
<dbReference type="EMBL" id="CP014873">
    <property type="protein sequence ID" value="ANK61281.1"/>
    <property type="molecule type" value="Genomic_DNA"/>
</dbReference>
<dbReference type="GO" id="GO:0140359">
    <property type="term" value="F:ABC-type transporter activity"/>
    <property type="evidence" value="ECO:0007669"/>
    <property type="project" value="InterPro"/>
</dbReference>
<proteinExistence type="predicted"/>
<dbReference type="InterPro" id="IPR036640">
    <property type="entry name" value="ABC1_TM_sf"/>
</dbReference>
<organism evidence="7 8">
    <name type="scientific">Loigolactobacillus backii</name>
    <dbReference type="NCBI Taxonomy" id="375175"/>
    <lineage>
        <taxon>Bacteria</taxon>
        <taxon>Bacillati</taxon>
        <taxon>Bacillota</taxon>
        <taxon>Bacilli</taxon>
        <taxon>Lactobacillales</taxon>
        <taxon>Lactobacillaceae</taxon>
        <taxon>Loigolactobacillus</taxon>
    </lineage>
</organism>
<dbReference type="Gene3D" id="3.40.50.300">
    <property type="entry name" value="P-loop containing nucleotide triphosphate hydrolases"/>
    <property type="match status" value="1"/>
</dbReference>
<evidence type="ECO:0000256" key="5">
    <source>
        <dbReference type="ARBA" id="ARBA00022989"/>
    </source>
</evidence>
<dbReference type="InterPro" id="IPR003439">
    <property type="entry name" value="ABC_transporter-like_ATP-bd"/>
</dbReference>
<keyword evidence="4 7" id="KW-0067">ATP-binding</keyword>
<dbReference type="GO" id="GO:0016887">
    <property type="term" value="F:ATP hydrolysis activity"/>
    <property type="evidence" value="ECO:0007669"/>
    <property type="project" value="InterPro"/>
</dbReference>
<dbReference type="GO" id="GO:0034040">
    <property type="term" value="F:ATPase-coupled lipid transmembrane transporter activity"/>
    <property type="evidence" value="ECO:0007669"/>
    <property type="project" value="TreeGrafter"/>
</dbReference>
<dbReference type="GeneID" id="42980620"/>
<evidence type="ECO:0000256" key="4">
    <source>
        <dbReference type="ARBA" id="ARBA00022840"/>
    </source>
</evidence>
<dbReference type="PANTHER" id="PTHR24221:SF653">
    <property type="entry name" value="TRANSPORT ATP-BINDING PROTEIN CYDC"/>
    <property type="match status" value="1"/>
</dbReference>
<dbReference type="OrthoDB" id="9802264at2"/>
<dbReference type="Pfam" id="PF00664">
    <property type="entry name" value="ABC_membrane"/>
    <property type="match status" value="1"/>
</dbReference>
<dbReference type="Pfam" id="PF00005">
    <property type="entry name" value="ABC_tran"/>
    <property type="match status" value="1"/>
</dbReference>
<evidence type="ECO:0000313" key="7">
    <source>
        <dbReference type="EMBL" id="ANK61281.1"/>
    </source>
</evidence>
<keyword evidence="6" id="KW-0472">Membrane</keyword>
<dbReference type="GO" id="GO:0034775">
    <property type="term" value="P:glutathione transmembrane transport"/>
    <property type="evidence" value="ECO:0007669"/>
    <property type="project" value="InterPro"/>
</dbReference>
<dbReference type="AlphaFoldDB" id="A0A192GZY8"/>
<dbReference type="PROSITE" id="PS00211">
    <property type="entry name" value="ABC_TRANSPORTER_1"/>
    <property type="match status" value="1"/>
</dbReference>
<keyword evidence="3" id="KW-0547">Nucleotide-binding</keyword>
<dbReference type="InterPro" id="IPR017871">
    <property type="entry name" value="ABC_transporter-like_CS"/>
</dbReference>
<evidence type="ECO:0000256" key="3">
    <source>
        <dbReference type="ARBA" id="ARBA00022741"/>
    </source>
</evidence>
<dbReference type="InterPro" id="IPR011527">
    <property type="entry name" value="ABC1_TM_dom"/>
</dbReference>
<evidence type="ECO:0000313" key="8">
    <source>
        <dbReference type="Proteomes" id="UP000078582"/>
    </source>
</evidence>
<protein>
    <submittedName>
        <fullName evidence="7">Amino acid ABC transporter ATP-binding protein</fullName>
    </submittedName>
</protein>
<dbReference type="SUPFAM" id="SSF52540">
    <property type="entry name" value="P-loop containing nucleoside triphosphate hydrolases"/>
    <property type="match status" value="1"/>
</dbReference>
<dbReference type="SUPFAM" id="SSF90123">
    <property type="entry name" value="ABC transporter transmembrane region"/>
    <property type="match status" value="1"/>
</dbReference>
<dbReference type="InterPro" id="IPR014223">
    <property type="entry name" value="ABC_CydC/D"/>
</dbReference>
<dbReference type="RefSeq" id="WP_068222915.1">
    <property type="nucleotide sequence ID" value="NZ_CP014623.1"/>
</dbReference>
<dbReference type="PANTHER" id="PTHR24221">
    <property type="entry name" value="ATP-BINDING CASSETTE SUB-FAMILY B"/>
    <property type="match status" value="1"/>
</dbReference>
<dbReference type="GO" id="GO:0005886">
    <property type="term" value="C:plasma membrane"/>
    <property type="evidence" value="ECO:0007669"/>
    <property type="project" value="UniProtKB-SubCell"/>
</dbReference>
<dbReference type="PROSITE" id="PS50929">
    <property type="entry name" value="ABC_TM1F"/>
    <property type="match status" value="1"/>
</dbReference>
<dbReference type="GO" id="GO:0045454">
    <property type="term" value="P:cell redox homeostasis"/>
    <property type="evidence" value="ECO:0007669"/>
    <property type="project" value="InterPro"/>
</dbReference>
<dbReference type="NCBIfam" id="TIGR02868">
    <property type="entry name" value="CydC"/>
    <property type="match status" value="1"/>
</dbReference>
<dbReference type="STRING" id="375175.AYR53_00020"/>
<dbReference type="GO" id="GO:0005524">
    <property type="term" value="F:ATP binding"/>
    <property type="evidence" value="ECO:0007669"/>
    <property type="project" value="UniProtKB-KW"/>
</dbReference>
<dbReference type="KEGG" id="lbt:AYR52_01475"/>
<sequence length="578" mass="65026">MRNPFQPLKKDNWVKPYMKKYKGLLCLILVLGLLTFFCGAALMFNAGYLISRAAQRPDNILLIYVPVVLTRAFGIGRPTFRYVERLTSHNWVFKVTSDLRKRLYLTLAKDAAFFQQHFKTGDILALLADDIGHLQNLYLRTIFPTLISWFLYIIIVIVLGYFSWFFALGMALLLAIIVFLLPLVSIAVTGARVMQKKQLTQQLYTDLTDNVMGVADWVISGRENDFIAKSQPTLKALRKETLATKRFEWRRDFCIQFVFAIISVALLLWTNRYFTTSPAAVNWAAAFVLSLFPLIDAFAPVSQGVEEWPIYMSSVTRLNDLKPQEQALPQQAKLPTTVPPISFQHVEFAYPNESNIINDFNLTVNSGEKLAILGQTGMGKTTLLDLLLGDLQAQKGAITIAGVPVAALQEQRKELIGMLDQKPFLFNTTVRNNIRLGNLEKTDQEIDEALKAVQLGPLMARLPKGADTIVEEDGARFSGGEQQRLALARLIVQDAPIILLDEPTVGLDPITEKALLRTIFSVLAGKTIIWVTHHLQGIQNADQIIFLEHGKINMQGSPHTLYQENARFRKLYALDSGE</sequence>
<evidence type="ECO:0000256" key="2">
    <source>
        <dbReference type="ARBA" id="ARBA00022692"/>
    </source>
</evidence>
<dbReference type="SMART" id="SM00382">
    <property type="entry name" value="AAA"/>
    <property type="match status" value="1"/>
</dbReference>
<keyword evidence="8" id="KW-1185">Reference proteome</keyword>
<dbReference type="Gene3D" id="1.20.1560.10">
    <property type="entry name" value="ABC transporter type 1, transmembrane domain"/>
    <property type="match status" value="1"/>
</dbReference>
<comment type="subcellular location">
    <subcellularLocation>
        <location evidence="1">Cell membrane</location>
        <topology evidence="1">Multi-pass membrane protein</topology>
    </subcellularLocation>
</comment>